<keyword evidence="2" id="KW-1185">Reference proteome</keyword>
<sequence length="73" mass="8409">MARHIQNKLQKFLSVRSYRPFAMPGGCYVRRCHFGFGHTTVGMPMVNETCLDVAYCEPDVQDSALPDRTQRWS</sequence>
<evidence type="ECO:0000313" key="2">
    <source>
        <dbReference type="Proteomes" id="UP001234178"/>
    </source>
</evidence>
<comment type="caution">
    <text evidence="1">The sequence shown here is derived from an EMBL/GenBank/DDBJ whole genome shotgun (WGS) entry which is preliminary data.</text>
</comment>
<proteinExistence type="predicted"/>
<gene>
    <name evidence="1" type="ORF">OUZ56_028945</name>
</gene>
<organism evidence="1 2">
    <name type="scientific">Daphnia magna</name>
    <dbReference type="NCBI Taxonomy" id="35525"/>
    <lineage>
        <taxon>Eukaryota</taxon>
        <taxon>Metazoa</taxon>
        <taxon>Ecdysozoa</taxon>
        <taxon>Arthropoda</taxon>
        <taxon>Crustacea</taxon>
        <taxon>Branchiopoda</taxon>
        <taxon>Diplostraca</taxon>
        <taxon>Cladocera</taxon>
        <taxon>Anomopoda</taxon>
        <taxon>Daphniidae</taxon>
        <taxon>Daphnia</taxon>
    </lineage>
</organism>
<name>A0ABR0B5D6_9CRUS</name>
<evidence type="ECO:0000313" key="1">
    <source>
        <dbReference type="EMBL" id="KAK4036905.1"/>
    </source>
</evidence>
<dbReference type="EMBL" id="JAOYFB010000040">
    <property type="protein sequence ID" value="KAK4036905.1"/>
    <property type="molecule type" value="Genomic_DNA"/>
</dbReference>
<protein>
    <submittedName>
        <fullName evidence="1">Uncharacterized protein</fullName>
    </submittedName>
</protein>
<reference evidence="1 2" key="1">
    <citation type="journal article" date="2023" name="Nucleic Acids Res.">
        <title>The hologenome of Daphnia magna reveals possible DNA methylation and microbiome-mediated evolution of the host genome.</title>
        <authorList>
            <person name="Chaturvedi A."/>
            <person name="Li X."/>
            <person name="Dhandapani V."/>
            <person name="Marshall H."/>
            <person name="Kissane S."/>
            <person name="Cuenca-Cambronero M."/>
            <person name="Asole G."/>
            <person name="Calvet F."/>
            <person name="Ruiz-Romero M."/>
            <person name="Marangio P."/>
            <person name="Guigo R."/>
            <person name="Rago D."/>
            <person name="Mirbahai L."/>
            <person name="Eastwood N."/>
            <person name="Colbourne J.K."/>
            <person name="Zhou J."/>
            <person name="Mallon E."/>
            <person name="Orsini L."/>
        </authorList>
    </citation>
    <scope>NUCLEOTIDE SEQUENCE [LARGE SCALE GENOMIC DNA]</scope>
    <source>
        <strain evidence="1">LRV0_1</strain>
    </source>
</reference>
<dbReference type="Proteomes" id="UP001234178">
    <property type="component" value="Unassembled WGS sequence"/>
</dbReference>
<accession>A0ABR0B5D6</accession>